<evidence type="ECO:0000259" key="1">
    <source>
        <dbReference type="Pfam" id="PF04296"/>
    </source>
</evidence>
<evidence type="ECO:0000313" key="3">
    <source>
        <dbReference type="Proteomes" id="UP000201169"/>
    </source>
</evidence>
<feature type="domain" description="YlxR" evidence="1">
    <location>
        <begin position="8"/>
        <end position="59"/>
    </location>
</feature>
<dbReference type="InterPro" id="IPR007393">
    <property type="entry name" value="YlxR_dom"/>
</dbReference>
<keyword evidence="3" id="KW-1185">Reference proteome</keyword>
<dbReference type="AlphaFoldDB" id="A0A222MV29"/>
<accession>A0A222MV29</accession>
<gene>
    <name evidence="2" type="ORF">CAV_0131</name>
</gene>
<dbReference type="InterPro" id="IPR035931">
    <property type="entry name" value="YlxR-like_sf"/>
</dbReference>
<dbReference type="KEGG" id="cavi:CAV_0131"/>
<dbReference type="OrthoDB" id="5518171at2"/>
<dbReference type="Gene3D" id="3.30.1230.10">
    <property type="entry name" value="YlxR-like"/>
    <property type="match status" value="1"/>
</dbReference>
<sequence>MKNSYPIRMCIICKTRFKQENLFRFWLKNKKPVLNLKYGRSSYICSNCLNEDKKNTKKAFLKYGLIQEELKEIFLDGESKNSRNC</sequence>
<reference evidence="2 3" key="1">
    <citation type="submission" date="2017-07" db="EMBL/GenBank/DDBJ databases">
        <title>Analysis of two Campylobacter avium genomes and identification of a novel hippuricase gene.</title>
        <authorList>
            <person name="Miller W.G."/>
            <person name="Chapman M.H."/>
            <person name="Yee E."/>
            <person name="Revez J."/>
            <person name="Bono J.L."/>
            <person name="Rossi M."/>
        </authorList>
    </citation>
    <scope>NUCLEOTIDE SEQUENCE [LARGE SCALE GENOMIC DNA]</scope>
    <source>
        <strain evidence="2 3">LMG 24591</strain>
    </source>
</reference>
<dbReference type="EMBL" id="CP022347">
    <property type="protein sequence ID" value="ASQ29803.1"/>
    <property type="molecule type" value="Genomic_DNA"/>
</dbReference>
<dbReference type="Proteomes" id="UP000201169">
    <property type="component" value="Chromosome"/>
</dbReference>
<dbReference type="SUPFAM" id="SSF64376">
    <property type="entry name" value="YlxR-like"/>
    <property type="match status" value="1"/>
</dbReference>
<proteinExistence type="predicted"/>
<name>A0A222MV29_9BACT</name>
<organism evidence="2 3">
    <name type="scientific">Campylobacter avium LMG 24591</name>
    <dbReference type="NCBI Taxonomy" id="522484"/>
    <lineage>
        <taxon>Bacteria</taxon>
        <taxon>Pseudomonadati</taxon>
        <taxon>Campylobacterota</taxon>
        <taxon>Epsilonproteobacteria</taxon>
        <taxon>Campylobacterales</taxon>
        <taxon>Campylobacteraceae</taxon>
        <taxon>Campylobacter</taxon>
    </lineage>
</organism>
<protein>
    <submittedName>
        <fullName evidence="2">Putative nucleic-acid-binding protein (DUF448 domain)</fullName>
    </submittedName>
</protein>
<dbReference type="Pfam" id="PF04296">
    <property type="entry name" value="YlxR"/>
    <property type="match status" value="1"/>
</dbReference>
<evidence type="ECO:0000313" key="2">
    <source>
        <dbReference type="EMBL" id="ASQ29803.1"/>
    </source>
</evidence>